<sequence>MRGQGSGPTEIPERRSPVVYLNTSFVSSRSHLNGFSVAAVLSPCREDKRNCRSQVLQLDIKSKIEGRVLWTRIMLETGSKEGPARTARRLRPSVRRITRRSVSGASDCISTVFIWQSHRLDVSLERQGEALLPVMRSSTYLMGHRRVQKLEERLEGLIKELGQLHNQGPPPPIQNSSSSSSTQATSPAKLPSSAPPRLATPPVSIPSVAPNAQPPCGSWSDAASTPSLLCNDATPDIISRGILTLDYARTLLDTFRYSYTTFFPFVILSANTTVESLRREQPFLFLCIMGATAFSNTSLQHFLGKEIQKQIATKLVLALTLVFELGLHHTPRPKKFVGPPEDFGKMGSAERISRMFRRQHLLCDPEFAAQCAQELVDANERKSDKWIQHYVRVTIFLRQVNDTFSYHNPKYSKIMGEGSVCAAVDSFKRELEHLKRAAQEDLADQEISLFLELQLLDIWIHEVAFHDVLWENPISGNTTAKNPFPVSRINMLWHCLAVSKAYLTEFLDMPRAQMFQMPCITFSNVCYIVIIFCKTVLFHLDKDSQLQEGVEDCAPFAFSGNRPYPEIQWDTALAARESEFYRISSELHDKFAVLATTTDIGNGNVEVNAMWHFAVFVKRMLTGYERYIRKSGVEKEPELSDPPSSGDNGSSAQDVPSITAQQNISSNMNADSYTTGKGQVNNSIVDPVSVPMPVHMDPNMPADWTQDVTWETILEDIMMMPVPPR</sequence>
<evidence type="ECO:0000256" key="5">
    <source>
        <dbReference type="ARBA" id="ARBA00023242"/>
    </source>
</evidence>
<keyword evidence="2" id="KW-0805">Transcription regulation</keyword>
<evidence type="ECO:0000256" key="4">
    <source>
        <dbReference type="ARBA" id="ARBA00023163"/>
    </source>
</evidence>
<dbReference type="OrthoDB" id="5226580at2759"/>
<keyword evidence="5" id="KW-0539">Nucleus</keyword>
<protein>
    <recommendedName>
        <fullName evidence="9">Transcription factor domain-containing protein</fullName>
    </recommendedName>
</protein>
<dbReference type="STRING" id="5539.A0A3E2H246"/>
<dbReference type="GO" id="GO:0000976">
    <property type="term" value="F:transcription cis-regulatory region binding"/>
    <property type="evidence" value="ECO:0007669"/>
    <property type="project" value="TreeGrafter"/>
</dbReference>
<name>A0A3E2H246_SCYLI</name>
<dbReference type="EMBL" id="NCSJ02000210">
    <property type="protein sequence ID" value="RFU27367.1"/>
    <property type="molecule type" value="Genomic_DNA"/>
</dbReference>
<evidence type="ECO:0008006" key="9">
    <source>
        <dbReference type="Google" id="ProtNLM"/>
    </source>
</evidence>
<reference evidence="7 8" key="1">
    <citation type="submission" date="2018-05" db="EMBL/GenBank/DDBJ databases">
        <title>Draft genome sequence of Scytalidium lignicola DSM 105466, a ubiquitous saprotrophic fungus.</title>
        <authorList>
            <person name="Buettner E."/>
            <person name="Gebauer A.M."/>
            <person name="Hofrichter M."/>
            <person name="Liers C."/>
            <person name="Kellner H."/>
        </authorList>
    </citation>
    <scope>NUCLEOTIDE SEQUENCE [LARGE SCALE GENOMIC DNA]</scope>
    <source>
        <strain evidence="7 8">DSM 105466</strain>
    </source>
</reference>
<organism evidence="7 8">
    <name type="scientific">Scytalidium lignicola</name>
    <name type="common">Hyphomycete</name>
    <dbReference type="NCBI Taxonomy" id="5539"/>
    <lineage>
        <taxon>Eukaryota</taxon>
        <taxon>Fungi</taxon>
        <taxon>Dikarya</taxon>
        <taxon>Ascomycota</taxon>
        <taxon>Pezizomycotina</taxon>
        <taxon>Leotiomycetes</taxon>
        <taxon>Leotiomycetes incertae sedis</taxon>
        <taxon>Scytalidium</taxon>
    </lineage>
</organism>
<evidence type="ECO:0000256" key="6">
    <source>
        <dbReference type="SAM" id="MobiDB-lite"/>
    </source>
</evidence>
<accession>A0A3E2H246</accession>
<dbReference type="InterPro" id="IPR051089">
    <property type="entry name" value="prtT"/>
</dbReference>
<feature type="non-terminal residue" evidence="7">
    <location>
        <position position="1"/>
    </location>
</feature>
<gene>
    <name evidence="7" type="ORF">B7463_g8968</name>
</gene>
<evidence type="ECO:0000256" key="2">
    <source>
        <dbReference type="ARBA" id="ARBA00023015"/>
    </source>
</evidence>
<evidence type="ECO:0000256" key="1">
    <source>
        <dbReference type="ARBA" id="ARBA00004123"/>
    </source>
</evidence>
<feature type="compositionally biased region" description="Low complexity" evidence="6">
    <location>
        <begin position="641"/>
        <end position="651"/>
    </location>
</feature>
<keyword evidence="8" id="KW-1185">Reference proteome</keyword>
<evidence type="ECO:0000313" key="8">
    <source>
        <dbReference type="Proteomes" id="UP000258309"/>
    </source>
</evidence>
<feature type="region of interest" description="Disordered" evidence="6">
    <location>
        <begin position="633"/>
        <end position="655"/>
    </location>
</feature>
<feature type="region of interest" description="Disordered" evidence="6">
    <location>
        <begin position="163"/>
        <end position="219"/>
    </location>
</feature>
<dbReference type="GO" id="GO:0000981">
    <property type="term" value="F:DNA-binding transcription factor activity, RNA polymerase II-specific"/>
    <property type="evidence" value="ECO:0007669"/>
    <property type="project" value="TreeGrafter"/>
</dbReference>
<proteinExistence type="predicted"/>
<keyword evidence="3" id="KW-0238">DNA-binding</keyword>
<dbReference type="AlphaFoldDB" id="A0A3E2H246"/>
<evidence type="ECO:0000256" key="3">
    <source>
        <dbReference type="ARBA" id="ARBA00023125"/>
    </source>
</evidence>
<dbReference type="Proteomes" id="UP000258309">
    <property type="component" value="Unassembled WGS sequence"/>
</dbReference>
<feature type="non-terminal residue" evidence="7">
    <location>
        <position position="725"/>
    </location>
</feature>
<dbReference type="GO" id="GO:0005634">
    <property type="term" value="C:nucleus"/>
    <property type="evidence" value="ECO:0007669"/>
    <property type="project" value="UniProtKB-SubCell"/>
</dbReference>
<keyword evidence="4" id="KW-0804">Transcription</keyword>
<dbReference type="PANTHER" id="PTHR31845">
    <property type="entry name" value="FINGER DOMAIN PROTEIN, PUTATIVE-RELATED"/>
    <property type="match status" value="1"/>
</dbReference>
<evidence type="ECO:0000313" key="7">
    <source>
        <dbReference type="EMBL" id="RFU27367.1"/>
    </source>
</evidence>
<comment type="subcellular location">
    <subcellularLocation>
        <location evidence="1">Nucleus</location>
    </subcellularLocation>
</comment>
<comment type="caution">
    <text evidence="7">The sequence shown here is derived from an EMBL/GenBank/DDBJ whole genome shotgun (WGS) entry which is preliminary data.</text>
</comment>
<dbReference type="PANTHER" id="PTHR31845:SF10">
    <property type="entry name" value="ZN(II)2CYS6 TRANSCRIPTION FACTOR (EUROFUNG)"/>
    <property type="match status" value="1"/>
</dbReference>
<feature type="compositionally biased region" description="Low complexity" evidence="6">
    <location>
        <begin position="174"/>
        <end position="188"/>
    </location>
</feature>